<comment type="catalytic activity">
    <reaction evidence="5">
        <text>(S)-2-hydroxyglutarate + A = 2-oxoglutarate + AH2</text>
        <dbReference type="Rhea" id="RHEA:21252"/>
        <dbReference type="ChEBI" id="CHEBI:13193"/>
        <dbReference type="ChEBI" id="CHEBI:16782"/>
        <dbReference type="ChEBI" id="CHEBI:16810"/>
        <dbReference type="ChEBI" id="CHEBI:17499"/>
        <dbReference type="EC" id="1.1.99.2"/>
    </reaction>
</comment>
<dbReference type="Gene3D" id="3.30.9.10">
    <property type="entry name" value="D-Amino Acid Oxidase, subunit A, domain 2"/>
    <property type="match status" value="1"/>
</dbReference>
<dbReference type="PANTHER" id="PTHR43104">
    <property type="entry name" value="L-2-HYDROXYGLUTARATE DEHYDROGENASE, MITOCHONDRIAL"/>
    <property type="match status" value="1"/>
</dbReference>
<feature type="domain" description="FAD dependent oxidoreductase" evidence="9">
    <location>
        <begin position="66"/>
        <end position="458"/>
    </location>
</feature>
<proteinExistence type="inferred from homology"/>
<dbReference type="Proteomes" id="UP000239899">
    <property type="component" value="Unassembled WGS sequence"/>
</dbReference>
<keyword evidence="4" id="KW-0560">Oxidoreductase</keyword>
<dbReference type="AlphaFoldDB" id="A0A2P6TVZ2"/>
<gene>
    <name evidence="10" type="ORF">C2E21_3062</name>
</gene>
<protein>
    <recommendedName>
        <fullName evidence="8">L-2-hydroxyglutarate dehydrogenase, mitochondrial</fullName>
        <ecNumber evidence="7">1.1.99.2</ecNumber>
    </recommendedName>
</protein>
<evidence type="ECO:0000256" key="5">
    <source>
        <dbReference type="ARBA" id="ARBA00036066"/>
    </source>
</evidence>
<dbReference type="EMBL" id="LHPG02000005">
    <property type="protein sequence ID" value="PRW58233.1"/>
    <property type="molecule type" value="Genomic_DNA"/>
</dbReference>
<dbReference type="OrthoDB" id="498204at2759"/>
<dbReference type="InterPro" id="IPR006076">
    <property type="entry name" value="FAD-dep_OxRdtase"/>
</dbReference>
<comment type="similarity">
    <text evidence="6">Belongs to the L2HGDH family.</text>
</comment>
<dbReference type="STRING" id="3076.A0A2P6TVZ2"/>
<evidence type="ECO:0000256" key="8">
    <source>
        <dbReference type="ARBA" id="ARBA00041137"/>
    </source>
</evidence>
<keyword evidence="11" id="KW-1185">Reference proteome</keyword>
<dbReference type="EC" id="1.1.99.2" evidence="7"/>
<comment type="cofactor">
    <cofactor evidence="1">
        <name>FAD</name>
        <dbReference type="ChEBI" id="CHEBI:57692"/>
    </cofactor>
</comment>
<accession>A0A2P6TVZ2</accession>
<comment type="caution">
    <text evidence="10">The sequence shown here is derived from an EMBL/GenBank/DDBJ whole genome shotgun (WGS) entry which is preliminary data.</text>
</comment>
<sequence length="464" mass="47033">MAHLASYSLMRGQGVSTLMAACAQRLLNAAAAAGAASSPTLLCCGSPSSRPCSSSAAAGPEPDTEVAVIGAGVVGLAIARQLALAGRAVLLLEAAGTFGTETSSRNSEVIHAGLYYPAGSLKARLCVAGKQQLYAFCKQYGVPHRRLGKLLVASSPAQLDALSALAARAAANGVSDLRPLSKSEVGQLEPAVRCEAALLSPSTGIIDSHSYMAELHRQFEEAGGTTAFYSRVVGGAVAGPLKRVRVQDANSGEETELTAGMVVNAAGLHAQAVAADLDGLPAGTIPPLHLAKGSYFSLAAGSLAHIHGSSASGSSASGGSGGGGYRFRHLVYPLPEPGTAGLGTHLTLDLAGGVRFGPDVEWLPPGTDPRTIDYSLSPTQAQPFYAAIRAYLPGLPDDSLEPSYSGVRPKVVGPGQPAGDFVVQGPAEHGVPGLVNLYGIESPGLTASLALAQLAAERLLAPDH</sequence>
<dbReference type="Pfam" id="PF01266">
    <property type="entry name" value="DAO"/>
    <property type="match status" value="1"/>
</dbReference>
<evidence type="ECO:0000256" key="2">
    <source>
        <dbReference type="ARBA" id="ARBA00022630"/>
    </source>
</evidence>
<keyword evidence="3" id="KW-0274">FAD</keyword>
<evidence type="ECO:0000259" key="9">
    <source>
        <dbReference type="Pfam" id="PF01266"/>
    </source>
</evidence>
<evidence type="ECO:0000256" key="6">
    <source>
        <dbReference type="ARBA" id="ARBA00037941"/>
    </source>
</evidence>
<evidence type="ECO:0000313" key="10">
    <source>
        <dbReference type="EMBL" id="PRW58233.1"/>
    </source>
</evidence>
<evidence type="ECO:0000256" key="1">
    <source>
        <dbReference type="ARBA" id="ARBA00001974"/>
    </source>
</evidence>
<evidence type="ECO:0000256" key="7">
    <source>
        <dbReference type="ARBA" id="ARBA00038878"/>
    </source>
</evidence>
<keyword evidence="2" id="KW-0285">Flavoprotein</keyword>
<dbReference type="PANTHER" id="PTHR43104:SF4">
    <property type="entry name" value="L-2-HYDROXYGLUTARATE DEHYDROGENASE, MITOCHONDRIAL"/>
    <property type="match status" value="1"/>
</dbReference>
<dbReference type="GO" id="GO:0047545">
    <property type="term" value="F:(S)-2-hydroxyglutarate dehydrogenase activity"/>
    <property type="evidence" value="ECO:0007669"/>
    <property type="project" value="UniProtKB-EC"/>
</dbReference>
<reference evidence="10 11" key="1">
    <citation type="journal article" date="2018" name="Plant J.">
        <title>Genome sequences of Chlorella sorokiniana UTEX 1602 and Micractinium conductrix SAG 241.80: implications to maltose excretion by a green alga.</title>
        <authorList>
            <person name="Arriola M.B."/>
            <person name="Velmurugan N."/>
            <person name="Zhang Y."/>
            <person name="Plunkett M.H."/>
            <person name="Hondzo H."/>
            <person name="Barney B.M."/>
        </authorList>
    </citation>
    <scope>NUCLEOTIDE SEQUENCE [LARGE SCALE GENOMIC DNA]</scope>
    <source>
        <strain evidence="11">UTEX 1602</strain>
    </source>
</reference>
<dbReference type="Gene3D" id="3.50.50.60">
    <property type="entry name" value="FAD/NAD(P)-binding domain"/>
    <property type="match status" value="1"/>
</dbReference>
<name>A0A2P6TVZ2_CHLSO</name>
<evidence type="ECO:0000313" key="11">
    <source>
        <dbReference type="Proteomes" id="UP000239899"/>
    </source>
</evidence>
<dbReference type="InterPro" id="IPR036188">
    <property type="entry name" value="FAD/NAD-bd_sf"/>
</dbReference>
<evidence type="ECO:0000256" key="3">
    <source>
        <dbReference type="ARBA" id="ARBA00022827"/>
    </source>
</evidence>
<organism evidence="10 11">
    <name type="scientific">Chlorella sorokiniana</name>
    <name type="common">Freshwater green alga</name>
    <dbReference type="NCBI Taxonomy" id="3076"/>
    <lineage>
        <taxon>Eukaryota</taxon>
        <taxon>Viridiplantae</taxon>
        <taxon>Chlorophyta</taxon>
        <taxon>core chlorophytes</taxon>
        <taxon>Trebouxiophyceae</taxon>
        <taxon>Chlorellales</taxon>
        <taxon>Chlorellaceae</taxon>
        <taxon>Chlorella clade</taxon>
        <taxon>Chlorella</taxon>
    </lineage>
</organism>
<dbReference type="SUPFAM" id="SSF51905">
    <property type="entry name" value="FAD/NAD(P)-binding domain"/>
    <property type="match status" value="1"/>
</dbReference>
<evidence type="ECO:0000256" key="4">
    <source>
        <dbReference type="ARBA" id="ARBA00023002"/>
    </source>
</evidence>